<evidence type="ECO:0000313" key="2">
    <source>
        <dbReference type="EMBL" id="KKL59226.1"/>
    </source>
</evidence>
<protein>
    <submittedName>
        <fullName evidence="2">Uncharacterized protein</fullName>
    </submittedName>
</protein>
<dbReference type="AlphaFoldDB" id="A0A0F9DZG6"/>
<evidence type="ECO:0000256" key="1">
    <source>
        <dbReference type="SAM" id="MobiDB-lite"/>
    </source>
</evidence>
<proteinExistence type="predicted"/>
<feature type="region of interest" description="Disordered" evidence="1">
    <location>
        <begin position="1"/>
        <end position="26"/>
    </location>
</feature>
<sequence length="78" mass="9050">MQKLRRNWWNLQHDHGPDNGGEGVEMTGDKERLLRALAEFFLDSLREDAADVDNWCEQRGDSVDDIAGEIERHLDMKP</sequence>
<dbReference type="EMBL" id="LAZR01029559">
    <property type="protein sequence ID" value="KKL59226.1"/>
    <property type="molecule type" value="Genomic_DNA"/>
</dbReference>
<organism evidence="2">
    <name type="scientific">marine sediment metagenome</name>
    <dbReference type="NCBI Taxonomy" id="412755"/>
    <lineage>
        <taxon>unclassified sequences</taxon>
        <taxon>metagenomes</taxon>
        <taxon>ecological metagenomes</taxon>
    </lineage>
</organism>
<accession>A0A0F9DZG6</accession>
<name>A0A0F9DZG6_9ZZZZ</name>
<reference evidence="2" key="1">
    <citation type="journal article" date="2015" name="Nature">
        <title>Complex archaea that bridge the gap between prokaryotes and eukaryotes.</title>
        <authorList>
            <person name="Spang A."/>
            <person name="Saw J.H."/>
            <person name="Jorgensen S.L."/>
            <person name="Zaremba-Niedzwiedzka K."/>
            <person name="Martijn J."/>
            <person name="Lind A.E."/>
            <person name="van Eijk R."/>
            <person name="Schleper C."/>
            <person name="Guy L."/>
            <person name="Ettema T.J."/>
        </authorList>
    </citation>
    <scope>NUCLEOTIDE SEQUENCE</scope>
</reference>
<comment type="caution">
    <text evidence="2">The sequence shown here is derived from an EMBL/GenBank/DDBJ whole genome shotgun (WGS) entry which is preliminary data.</text>
</comment>
<gene>
    <name evidence="2" type="ORF">LCGC14_2217490</name>
</gene>